<dbReference type="Pfam" id="PF00196">
    <property type="entry name" value="GerE"/>
    <property type="match status" value="1"/>
</dbReference>
<dbReference type="SMART" id="SM00421">
    <property type="entry name" value="HTH_LUXR"/>
    <property type="match status" value="1"/>
</dbReference>
<evidence type="ECO:0000256" key="2">
    <source>
        <dbReference type="ARBA" id="ARBA00023125"/>
    </source>
</evidence>
<evidence type="ECO:0000256" key="3">
    <source>
        <dbReference type="PROSITE-ProRule" id="PRU00169"/>
    </source>
</evidence>
<feature type="domain" description="HTH luxR-type" evidence="4">
    <location>
        <begin position="144"/>
        <end position="209"/>
    </location>
</feature>
<dbReference type="Pfam" id="PF00072">
    <property type="entry name" value="Response_reg"/>
    <property type="match status" value="1"/>
</dbReference>
<keyword evidence="2" id="KW-0238">DNA-binding</keyword>
<protein>
    <submittedName>
        <fullName evidence="6">Response regulator transcription factor</fullName>
    </submittedName>
</protein>
<dbReference type="PANTHER" id="PTHR43214">
    <property type="entry name" value="TWO-COMPONENT RESPONSE REGULATOR"/>
    <property type="match status" value="1"/>
</dbReference>
<evidence type="ECO:0000259" key="5">
    <source>
        <dbReference type="PROSITE" id="PS50110"/>
    </source>
</evidence>
<dbReference type="Proteomes" id="UP001057998">
    <property type="component" value="Chromosome 2"/>
</dbReference>
<dbReference type="InterPro" id="IPR039420">
    <property type="entry name" value="WalR-like"/>
</dbReference>
<accession>A0ABY5GMX9</accession>
<dbReference type="SUPFAM" id="SSF52172">
    <property type="entry name" value="CheY-like"/>
    <property type="match status" value="1"/>
</dbReference>
<dbReference type="CDD" id="cd17535">
    <property type="entry name" value="REC_NarL-like"/>
    <property type="match status" value="1"/>
</dbReference>
<dbReference type="PROSITE" id="PS50110">
    <property type="entry name" value="RESPONSE_REGULATORY"/>
    <property type="match status" value="1"/>
</dbReference>
<keyword evidence="1 3" id="KW-0597">Phosphoprotein</keyword>
<reference evidence="6" key="1">
    <citation type="submission" date="2022-07" db="EMBL/GenBank/DDBJ databases">
        <title>Genome sequencing of Photobacterium atrarenae GJH2-4.</title>
        <authorList>
            <person name="Park S.-J."/>
        </authorList>
    </citation>
    <scope>NUCLEOTIDE SEQUENCE</scope>
    <source>
        <strain evidence="6">GJH2-4</strain>
    </source>
</reference>
<dbReference type="CDD" id="cd06170">
    <property type="entry name" value="LuxR_C_like"/>
    <property type="match status" value="1"/>
</dbReference>
<dbReference type="EMBL" id="CP101509">
    <property type="protein sequence ID" value="UTV30288.1"/>
    <property type="molecule type" value="Genomic_DNA"/>
</dbReference>
<dbReference type="PANTHER" id="PTHR43214:SF43">
    <property type="entry name" value="TWO-COMPONENT RESPONSE REGULATOR"/>
    <property type="match status" value="1"/>
</dbReference>
<dbReference type="InterPro" id="IPR016032">
    <property type="entry name" value="Sig_transdc_resp-reg_C-effctor"/>
</dbReference>
<dbReference type="Gene3D" id="3.40.50.2300">
    <property type="match status" value="1"/>
</dbReference>
<dbReference type="PROSITE" id="PS50043">
    <property type="entry name" value="HTH_LUXR_2"/>
    <property type="match status" value="1"/>
</dbReference>
<evidence type="ECO:0000259" key="4">
    <source>
        <dbReference type="PROSITE" id="PS50043"/>
    </source>
</evidence>
<dbReference type="InterPro" id="IPR011006">
    <property type="entry name" value="CheY-like_superfamily"/>
</dbReference>
<dbReference type="SUPFAM" id="SSF46894">
    <property type="entry name" value="C-terminal effector domain of the bipartite response regulators"/>
    <property type="match status" value="1"/>
</dbReference>
<keyword evidence="7" id="KW-1185">Reference proteome</keyword>
<proteinExistence type="predicted"/>
<evidence type="ECO:0000313" key="6">
    <source>
        <dbReference type="EMBL" id="UTV30288.1"/>
    </source>
</evidence>
<dbReference type="SMART" id="SM00448">
    <property type="entry name" value="REC"/>
    <property type="match status" value="1"/>
</dbReference>
<dbReference type="PRINTS" id="PR00038">
    <property type="entry name" value="HTHLUXR"/>
</dbReference>
<dbReference type="InterPro" id="IPR000792">
    <property type="entry name" value="Tscrpt_reg_LuxR_C"/>
</dbReference>
<dbReference type="InterPro" id="IPR001789">
    <property type="entry name" value="Sig_transdc_resp-reg_receiver"/>
</dbReference>
<sequence>MARVVVIDDQNLVLEGLCSLLDLHPEIDVVARAHDAQDILTFIETHEPDVVILDVRMPKFSGIDALKMIRNAGIDIPVMLLSTFDEHDLVLESIRLGAQGYLRKDISFQVLTEAVLSLHQGKRWFQPAVTQGITSRSELEALNNEQPFTPLSDSELEILRLIAAGFSNAEIASALFKSTGTVRNQVSSILTKLVVRDRTRAVLRGIELKLI</sequence>
<feature type="modified residue" description="4-aspartylphosphate" evidence="3">
    <location>
        <position position="54"/>
    </location>
</feature>
<dbReference type="InterPro" id="IPR058245">
    <property type="entry name" value="NreC/VraR/RcsB-like_REC"/>
</dbReference>
<evidence type="ECO:0000256" key="1">
    <source>
        <dbReference type="ARBA" id="ARBA00022553"/>
    </source>
</evidence>
<evidence type="ECO:0000313" key="7">
    <source>
        <dbReference type="Proteomes" id="UP001057998"/>
    </source>
</evidence>
<organism evidence="6 7">
    <name type="scientific">Photobacterium atrarenae</name>
    <dbReference type="NCBI Taxonomy" id="865757"/>
    <lineage>
        <taxon>Bacteria</taxon>
        <taxon>Pseudomonadati</taxon>
        <taxon>Pseudomonadota</taxon>
        <taxon>Gammaproteobacteria</taxon>
        <taxon>Vibrionales</taxon>
        <taxon>Vibrionaceae</taxon>
        <taxon>Photobacterium</taxon>
    </lineage>
</organism>
<feature type="domain" description="Response regulatory" evidence="5">
    <location>
        <begin position="3"/>
        <end position="119"/>
    </location>
</feature>
<name>A0ABY5GMX9_9GAMM</name>
<gene>
    <name evidence="6" type="ORF">NNL38_17065</name>
</gene>
<dbReference type="RefSeq" id="WP_255391634.1">
    <property type="nucleotide sequence ID" value="NZ_CP101509.1"/>
</dbReference>